<gene>
    <name evidence="2" type="ORF">UT28_C0001G0955</name>
</gene>
<dbReference type="InterPro" id="IPR036591">
    <property type="entry name" value="YggU-like_sf"/>
</dbReference>
<dbReference type="SMART" id="SM01152">
    <property type="entry name" value="DUF167"/>
    <property type="match status" value="1"/>
</dbReference>
<dbReference type="SUPFAM" id="SSF69786">
    <property type="entry name" value="YggU-like"/>
    <property type="match status" value="1"/>
</dbReference>
<evidence type="ECO:0000256" key="1">
    <source>
        <dbReference type="ARBA" id="ARBA00010364"/>
    </source>
</evidence>
<dbReference type="Gene3D" id="3.30.1200.10">
    <property type="entry name" value="YggU-like"/>
    <property type="match status" value="1"/>
</dbReference>
<sequence>MKIIVNAKTNANKTLVKQIDDLTYEVYVTAIPEKGKANSAIIDALSKYFKKPKSLITINAGHKNKNKIVEISD</sequence>
<dbReference type="Proteomes" id="UP000035648">
    <property type="component" value="Chromosome"/>
</dbReference>
<protein>
    <submittedName>
        <fullName evidence="2">Uncharacterized protein</fullName>
    </submittedName>
</protein>
<dbReference type="EMBL" id="CP011213">
    <property type="protein sequence ID" value="AKM82732.1"/>
    <property type="molecule type" value="Genomic_DNA"/>
</dbReference>
<dbReference type="InterPro" id="IPR003746">
    <property type="entry name" value="DUF167"/>
</dbReference>
<evidence type="ECO:0000313" key="2">
    <source>
        <dbReference type="EMBL" id="AKM82732.1"/>
    </source>
</evidence>
<name>A0A0G4B6Z3_9BACT</name>
<reference evidence="2 3" key="1">
    <citation type="journal article" date="2015" name="Nature">
        <title>rRNA introns, odd ribosomes, and small enigmatic genomes across a large radiation of phyla.</title>
        <authorList>
            <person name="Brown C.T."/>
            <person name="Hug L.A."/>
            <person name="Thomas B.C."/>
            <person name="Sharon I."/>
            <person name="Castelle C.J."/>
            <person name="Singh A."/>
            <person name="Wilkins M.J."/>
            <person name="Williams K.H."/>
            <person name="Banfield J.F."/>
        </authorList>
    </citation>
    <scope>NUCLEOTIDE SEQUENCE [LARGE SCALE GENOMIC DNA]</scope>
</reference>
<accession>A0A0G4B6Z3</accession>
<dbReference type="AlphaFoldDB" id="A0A0G4B6Z3"/>
<organism evidence="2 3">
    <name type="scientific">Berkelbacteria bacterium GW2011_GWE1_39_12</name>
    <dbReference type="NCBI Taxonomy" id="1618337"/>
    <lineage>
        <taxon>Bacteria</taxon>
        <taxon>Candidatus Berkelbacteria</taxon>
    </lineage>
</organism>
<comment type="similarity">
    <text evidence="1">Belongs to the UPF0235 family.</text>
</comment>
<dbReference type="NCBIfam" id="TIGR00251">
    <property type="entry name" value="DUF167 family protein"/>
    <property type="match status" value="1"/>
</dbReference>
<dbReference type="STRING" id="1618337.UT28_C0001G0955"/>
<dbReference type="KEGG" id="bbgw:UT28_C0001G0955"/>
<dbReference type="Pfam" id="PF02594">
    <property type="entry name" value="DUF167"/>
    <property type="match status" value="1"/>
</dbReference>
<proteinExistence type="inferred from homology"/>
<evidence type="ECO:0000313" key="3">
    <source>
        <dbReference type="Proteomes" id="UP000035648"/>
    </source>
</evidence>